<dbReference type="GO" id="GO:0030488">
    <property type="term" value="P:tRNA methylation"/>
    <property type="evidence" value="ECO:0007669"/>
    <property type="project" value="InterPro"/>
</dbReference>
<reference evidence="9 10" key="1">
    <citation type="journal article" date="2009" name="Proc. Natl. Acad. Sci. U.S.A.">
        <title>Biogeography of the Sulfolobus islandicus pan-genome.</title>
        <authorList>
            <person name="Reno M.L."/>
            <person name="Held N.L."/>
            <person name="Fields C.J."/>
            <person name="Burke P.V."/>
            <person name="Whitaker R.J."/>
        </authorList>
    </citation>
    <scope>NUCLEOTIDE SEQUENCE [LARGE SCALE GENOMIC DNA]</scope>
    <source>
        <strain evidence="10">L.S.2.15 / Lassen #1</strain>
    </source>
</reference>
<comment type="similarity">
    <text evidence="1 7">Belongs to the TYW3 family.</text>
</comment>
<dbReference type="AlphaFoldDB" id="C3MQG0"/>
<dbReference type="GO" id="GO:0008175">
    <property type="term" value="F:tRNA methyltransferase activity"/>
    <property type="evidence" value="ECO:0007669"/>
    <property type="project" value="InterPro"/>
</dbReference>
<evidence type="ECO:0000256" key="3">
    <source>
        <dbReference type="ARBA" id="ARBA00022679"/>
    </source>
</evidence>
<dbReference type="SUPFAM" id="SSF111278">
    <property type="entry name" value="SSo0622-like"/>
    <property type="match status" value="1"/>
</dbReference>
<evidence type="ECO:0000256" key="6">
    <source>
        <dbReference type="ARBA" id="ARBA00030554"/>
    </source>
</evidence>
<evidence type="ECO:0000259" key="8">
    <source>
        <dbReference type="Pfam" id="PF02676"/>
    </source>
</evidence>
<dbReference type="Pfam" id="PF02676">
    <property type="entry name" value="TYW3"/>
    <property type="match status" value="1"/>
</dbReference>
<evidence type="ECO:0000256" key="2">
    <source>
        <dbReference type="ARBA" id="ARBA00022603"/>
    </source>
</evidence>
<sequence length="223" mass="25937">MSQTFIEHNRLIKYMLTWEELREKALSKIYHDKEIGYLDPDILDFLLAFYRNRNDVYTQSSCSGRITIVDAEMPWDRKNSTIVFKNHLRITEQDLEGVLRKDQVKRLWLIVQGPIIHIYVKNIETAWEILKVAREAGFKHSGILATNQKGVLVELRTGIRMVHLLRETNTEMVDKEKIKTLVNVSNEVLARGKQKMNLLKDLLSSNSNNSMELGKDSKLKTPI</sequence>
<evidence type="ECO:0000313" key="9">
    <source>
        <dbReference type="EMBL" id="ACP35623.1"/>
    </source>
</evidence>
<dbReference type="PANTHER" id="PTHR48418:SF1">
    <property type="entry name" value="TRNA WYBUTOSINE-SYNTHESIZING PROTEIN 3"/>
    <property type="match status" value="1"/>
</dbReference>
<name>C3MQG0_SACI2</name>
<accession>C3MQG0</accession>
<protein>
    <recommendedName>
        <fullName evidence="6 7">tRNA(Phe) 7-((3-amino-3-carboxypropyl)-4-demethylwyosine(37)-N(4))-methyltransferase</fullName>
        <ecNumber evidence="7">2.1.1.282</ecNumber>
    </recommendedName>
    <alternativeName>
        <fullName evidence="7">tRNA wyosine derivatives biosynthesis protein Taw3</fullName>
    </alternativeName>
</protein>
<dbReference type="EMBL" id="CP001399">
    <property type="protein sequence ID" value="ACP35623.1"/>
    <property type="molecule type" value="Genomic_DNA"/>
</dbReference>
<dbReference type="NCBIfam" id="NF003263">
    <property type="entry name" value="PRK04235.1-1"/>
    <property type="match status" value="1"/>
</dbReference>
<keyword evidence="3 7" id="KW-0808">Transferase</keyword>
<keyword evidence="5 7" id="KW-0819">tRNA processing</keyword>
<keyword evidence="4 7" id="KW-0949">S-adenosyl-L-methionine</keyword>
<dbReference type="InterPro" id="IPR022908">
    <property type="entry name" value="Taw3"/>
</dbReference>
<dbReference type="HAMAP" id="MF_00266">
    <property type="entry name" value="TYW3_archaea"/>
    <property type="match status" value="1"/>
</dbReference>
<dbReference type="PANTHER" id="PTHR48418">
    <property type="entry name" value="TRNA WYBUTOSINE-SYNTHESIZING PROTEIN 3"/>
    <property type="match status" value="1"/>
</dbReference>
<keyword evidence="2 7" id="KW-0489">Methyltransferase</keyword>
<proteinExistence type="inferred from homology"/>
<comment type="function">
    <text evidence="7">S-adenosyl-L-methionine-dependent methyltransferase that acts as a component of the wyosine derivatives biosynthesis pathway. Probably methylates N-4 position of wybutosine-86 to produce wybutosine-72.</text>
</comment>
<dbReference type="InterPro" id="IPR036602">
    <property type="entry name" value="tRNA_yW-synthesising-like_sf"/>
</dbReference>
<dbReference type="Proteomes" id="UP000001747">
    <property type="component" value="Chromosome"/>
</dbReference>
<dbReference type="InterPro" id="IPR003827">
    <property type="entry name" value="tRNA_yW-synthesising"/>
</dbReference>
<dbReference type="Gene3D" id="3.30.1960.10">
    <property type="entry name" value="tRNA wybutosine-synthesizing-like"/>
    <property type="match status" value="1"/>
</dbReference>
<comment type="catalytic activity">
    <reaction evidence="7">
        <text>4-demethyl-7-[(3S)-3-amino-3-carboxypropyl]wyosine(37) in tRNA(Phe) + S-adenosyl-L-methionine = 7-[(3S)-3-amino-3-carboxypropyl]wyosine(37) in tRNA(Phe) + S-adenosyl-L-homocysteine + H(+)</text>
        <dbReference type="Rhea" id="RHEA:36635"/>
        <dbReference type="Rhea" id="RHEA-COMP:10378"/>
        <dbReference type="Rhea" id="RHEA-COMP:10379"/>
        <dbReference type="ChEBI" id="CHEBI:15378"/>
        <dbReference type="ChEBI" id="CHEBI:57856"/>
        <dbReference type="ChEBI" id="CHEBI:59789"/>
        <dbReference type="ChEBI" id="CHEBI:73543"/>
        <dbReference type="ChEBI" id="CHEBI:73550"/>
        <dbReference type="EC" id="2.1.1.282"/>
    </reaction>
</comment>
<dbReference type="EC" id="2.1.1.282" evidence="7"/>
<evidence type="ECO:0000256" key="5">
    <source>
        <dbReference type="ARBA" id="ARBA00022694"/>
    </source>
</evidence>
<gene>
    <name evidence="7" type="primary">taw3</name>
    <name evidence="9" type="ordered locus">LS215_1618</name>
</gene>
<evidence type="ECO:0000256" key="4">
    <source>
        <dbReference type="ARBA" id="ARBA00022691"/>
    </source>
</evidence>
<dbReference type="GO" id="GO:0031591">
    <property type="term" value="P:wybutosine biosynthetic process"/>
    <property type="evidence" value="ECO:0007669"/>
    <property type="project" value="InterPro"/>
</dbReference>
<organism evidence="9 10">
    <name type="scientific">Saccharolobus islandicus (strain L.S.2.15 / Lassen #1)</name>
    <name type="common">Sulfolobus islandicus</name>
    <dbReference type="NCBI Taxonomy" id="429572"/>
    <lineage>
        <taxon>Archaea</taxon>
        <taxon>Thermoproteota</taxon>
        <taxon>Thermoprotei</taxon>
        <taxon>Sulfolobales</taxon>
        <taxon>Sulfolobaceae</taxon>
        <taxon>Saccharolobus</taxon>
    </lineage>
</organism>
<feature type="domain" description="tRNA wybutosine-synthesizing protein" evidence="8">
    <location>
        <begin position="22"/>
        <end position="204"/>
    </location>
</feature>
<evidence type="ECO:0000256" key="7">
    <source>
        <dbReference type="HAMAP-Rule" id="MF_00266"/>
    </source>
</evidence>
<evidence type="ECO:0000313" key="10">
    <source>
        <dbReference type="Proteomes" id="UP000001747"/>
    </source>
</evidence>
<evidence type="ECO:0000256" key="1">
    <source>
        <dbReference type="ARBA" id="ARBA00008569"/>
    </source>
</evidence>
<dbReference type="HOGENOM" id="CLU_047426_2_1_2"/>
<dbReference type="KEGG" id="sis:LS215_1618"/>